<feature type="transmembrane region" description="Helical" evidence="5">
    <location>
        <begin position="27"/>
        <end position="49"/>
    </location>
</feature>
<protein>
    <recommendedName>
        <fullName evidence="8">Sphingoid long-chain base transporter RSB1</fullName>
    </recommendedName>
</protein>
<evidence type="ECO:0000256" key="3">
    <source>
        <dbReference type="ARBA" id="ARBA00022989"/>
    </source>
</evidence>
<dbReference type="Proteomes" id="UP000277212">
    <property type="component" value="Unassembled WGS sequence"/>
</dbReference>
<feature type="transmembrane region" description="Helical" evidence="5">
    <location>
        <begin position="56"/>
        <end position="79"/>
    </location>
</feature>
<comment type="caution">
    <text evidence="6">The sequence shown here is derived from an EMBL/GenBank/DDBJ whole genome shotgun (WGS) entry which is preliminary data.</text>
</comment>
<evidence type="ECO:0000313" key="7">
    <source>
        <dbReference type="Proteomes" id="UP000277212"/>
    </source>
</evidence>
<feature type="transmembrane region" description="Helical" evidence="5">
    <location>
        <begin position="130"/>
        <end position="151"/>
    </location>
</feature>
<dbReference type="OrthoDB" id="4521223at2759"/>
<keyword evidence="7" id="KW-1185">Reference proteome</keyword>
<evidence type="ECO:0000256" key="5">
    <source>
        <dbReference type="SAM" id="Phobius"/>
    </source>
</evidence>
<dbReference type="InterPro" id="IPR007568">
    <property type="entry name" value="RTA1"/>
</dbReference>
<feature type="transmembrane region" description="Helical" evidence="5">
    <location>
        <begin position="171"/>
        <end position="190"/>
    </location>
</feature>
<dbReference type="GO" id="GO:0000324">
    <property type="term" value="C:fungal-type vacuole"/>
    <property type="evidence" value="ECO:0007669"/>
    <property type="project" value="TreeGrafter"/>
</dbReference>
<evidence type="ECO:0000256" key="1">
    <source>
        <dbReference type="ARBA" id="ARBA00004141"/>
    </source>
</evidence>
<proteinExistence type="predicted"/>
<feature type="transmembrane region" description="Helical" evidence="5">
    <location>
        <begin position="252"/>
        <end position="272"/>
    </location>
</feature>
<keyword evidence="2 5" id="KW-0812">Transmembrane</keyword>
<dbReference type="STRING" id="2010991.A0A3M2SR68"/>
<dbReference type="GO" id="GO:0005886">
    <property type="term" value="C:plasma membrane"/>
    <property type="evidence" value="ECO:0007669"/>
    <property type="project" value="TreeGrafter"/>
</dbReference>
<evidence type="ECO:0008006" key="8">
    <source>
        <dbReference type="Google" id="ProtNLM"/>
    </source>
</evidence>
<evidence type="ECO:0000256" key="4">
    <source>
        <dbReference type="ARBA" id="ARBA00023136"/>
    </source>
</evidence>
<evidence type="ECO:0000313" key="6">
    <source>
        <dbReference type="EMBL" id="RMJ20054.1"/>
    </source>
</evidence>
<feature type="transmembrane region" description="Helical" evidence="5">
    <location>
        <begin position="85"/>
        <end position="109"/>
    </location>
</feature>
<keyword evidence="3 5" id="KW-1133">Transmembrane helix</keyword>
<dbReference type="Pfam" id="PF04479">
    <property type="entry name" value="RTA1"/>
    <property type="match status" value="1"/>
</dbReference>
<sequence>MAPEPQFCTDITPECLKYTIYGYRPNLGVNAFFVAFFGVCFCAHIWLGIRYRTKGYAIALTLGCLAMVLGYLGRLGLYFRPFDAIPFQAQVCCLIISPAFNSAAVYLMLKYLVELFGPECSILKPKQYTIVFVTADIISLVLQATGGGIAATAGSDKDMLELGNNVMMAGIAFQVVTLSIFAILSVLFLVKRIAARPVDPLSGTALEAWRSMRFRLFLFGLITAFTAIYVRCVYRIAEMRGGWGNDLMKDEIAFIILEGFMMLIATLAQTVLHPGHLFPAMLGPQMKSEDSSGTWTDITELPIINK</sequence>
<dbReference type="PANTHER" id="PTHR31465:SF8">
    <property type="entry name" value="DOMAIN PROTEIN, PUTATIVE (AFU_ORTHOLOGUE AFUA_6G14140)-RELATED"/>
    <property type="match status" value="1"/>
</dbReference>
<feature type="transmembrane region" description="Helical" evidence="5">
    <location>
        <begin position="216"/>
        <end position="237"/>
    </location>
</feature>
<gene>
    <name evidence="6" type="ORF">CDV36_000205</name>
</gene>
<evidence type="ECO:0000256" key="2">
    <source>
        <dbReference type="ARBA" id="ARBA00022692"/>
    </source>
</evidence>
<keyword evidence="4 5" id="KW-0472">Membrane</keyword>
<dbReference type="EMBL" id="NKUJ01000002">
    <property type="protein sequence ID" value="RMJ20054.1"/>
    <property type="molecule type" value="Genomic_DNA"/>
</dbReference>
<organism evidence="6 7">
    <name type="scientific">Fusarium kuroshium</name>
    <dbReference type="NCBI Taxonomy" id="2010991"/>
    <lineage>
        <taxon>Eukaryota</taxon>
        <taxon>Fungi</taxon>
        <taxon>Dikarya</taxon>
        <taxon>Ascomycota</taxon>
        <taxon>Pezizomycotina</taxon>
        <taxon>Sordariomycetes</taxon>
        <taxon>Hypocreomycetidae</taxon>
        <taxon>Hypocreales</taxon>
        <taxon>Nectriaceae</taxon>
        <taxon>Fusarium</taxon>
        <taxon>Fusarium solani species complex</taxon>
    </lineage>
</organism>
<reference evidence="6 7" key="1">
    <citation type="submission" date="2017-06" db="EMBL/GenBank/DDBJ databases">
        <title>Comparative genomic analysis of Ambrosia Fusariam Clade fungi.</title>
        <authorList>
            <person name="Stajich J.E."/>
            <person name="Carrillo J."/>
            <person name="Kijimoto T."/>
            <person name="Eskalen A."/>
            <person name="O'Donnell K."/>
            <person name="Kasson M."/>
        </authorList>
    </citation>
    <scope>NUCLEOTIDE SEQUENCE [LARGE SCALE GENOMIC DNA]</scope>
    <source>
        <strain evidence="6">UCR3666</strain>
    </source>
</reference>
<comment type="subcellular location">
    <subcellularLocation>
        <location evidence="1">Membrane</location>
        <topology evidence="1">Multi-pass membrane protein</topology>
    </subcellularLocation>
</comment>
<name>A0A3M2SR68_9HYPO</name>
<dbReference type="PANTHER" id="PTHR31465">
    <property type="entry name" value="PROTEIN RTA1-RELATED"/>
    <property type="match status" value="1"/>
</dbReference>
<accession>A0A3M2SR68</accession>
<dbReference type="AlphaFoldDB" id="A0A3M2SR68"/>